<feature type="region of interest" description="Disordered" evidence="1">
    <location>
        <begin position="17"/>
        <end position="54"/>
    </location>
</feature>
<sequence length="82" mass="8495">MLPPSRLNKCTLDLRSHIRTQTHTGDKDQRSGTGSGTVAAKVASSGLGGSLQRRPHDSLITKLVAQSLGSSVANAGPCSPEK</sequence>
<dbReference type="AlphaFoldDB" id="A0AAE1TP41"/>
<name>A0AAE1TP41_9EUCA</name>
<evidence type="ECO:0000256" key="1">
    <source>
        <dbReference type="SAM" id="MobiDB-lite"/>
    </source>
</evidence>
<dbReference type="EMBL" id="JAWZYT010004806">
    <property type="protein sequence ID" value="KAK4292517.1"/>
    <property type="molecule type" value="Genomic_DNA"/>
</dbReference>
<protein>
    <submittedName>
        <fullName evidence="2">Uncharacterized protein</fullName>
    </submittedName>
</protein>
<comment type="caution">
    <text evidence="2">The sequence shown here is derived from an EMBL/GenBank/DDBJ whole genome shotgun (WGS) entry which is preliminary data.</text>
</comment>
<evidence type="ECO:0000313" key="3">
    <source>
        <dbReference type="Proteomes" id="UP001292094"/>
    </source>
</evidence>
<proteinExistence type="predicted"/>
<evidence type="ECO:0000313" key="2">
    <source>
        <dbReference type="EMBL" id="KAK4292517.1"/>
    </source>
</evidence>
<dbReference type="Proteomes" id="UP001292094">
    <property type="component" value="Unassembled WGS sequence"/>
</dbReference>
<keyword evidence="3" id="KW-1185">Reference proteome</keyword>
<gene>
    <name evidence="2" type="ORF">Pmani_034727</name>
</gene>
<organism evidence="2 3">
    <name type="scientific">Petrolisthes manimaculis</name>
    <dbReference type="NCBI Taxonomy" id="1843537"/>
    <lineage>
        <taxon>Eukaryota</taxon>
        <taxon>Metazoa</taxon>
        <taxon>Ecdysozoa</taxon>
        <taxon>Arthropoda</taxon>
        <taxon>Crustacea</taxon>
        <taxon>Multicrustacea</taxon>
        <taxon>Malacostraca</taxon>
        <taxon>Eumalacostraca</taxon>
        <taxon>Eucarida</taxon>
        <taxon>Decapoda</taxon>
        <taxon>Pleocyemata</taxon>
        <taxon>Anomura</taxon>
        <taxon>Galatheoidea</taxon>
        <taxon>Porcellanidae</taxon>
        <taxon>Petrolisthes</taxon>
    </lineage>
</organism>
<accession>A0AAE1TP41</accession>
<reference evidence="2" key="1">
    <citation type="submission" date="2023-11" db="EMBL/GenBank/DDBJ databases">
        <title>Genome assemblies of two species of porcelain crab, Petrolisthes cinctipes and Petrolisthes manimaculis (Anomura: Porcellanidae).</title>
        <authorList>
            <person name="Angst P."/>
        </authorList>
    </citation>
    <scope>NUCLEOTIDE SEQUENCE</scope>
    <source>
        <strain evidence="2">PB745_02</strain>
        <tissue evidence="2">Gill</tissue>
    </source>
</reference>